<dbReference type="Proteomes" id="UP000035034">
    <property type="component" value="Unassembled WGS sequence"/>
</dbReference>
<comment type="caution">
    <text evidence="1">The sequence shown here is derived from an EMBL/GenBank/DDBJ whole genome shotgun (WGS) entry which is preliminary data.</text>
</comment>
<evidence type="ECO:0000313" key="2">
    <source>
        <dbReference type="Proteomes" id="UP000035034"/>
    </source>
</evidence>
<dbReference type="Gene3D" id="2.40.350.10">
    <property type="entry name" value="SO1590-like"/>
    <property type="match status" value="1"/>
</dbReference>
<evidence type="ECO:0008006" key="3">
    <source>
        <dbReference type="Google" id="ProtNLM"/>
    </source>
</evidence>
<dbReference type="AlphaFoldDB" id="H0QVK3"/>
<dbReference type="OrthoDB" id="7947478at2"/>
<accession>H0QVK3</accession>
<evidence type="ECO:0000313" key="1">
    <source>
        <dbReference type="EMBL" id="GAB16809.1"/>
    </source>
</evidence>
<reference evidence="1 2" key="1">
    <citation type="submission" date="2011-12" db="EMBL/GenBank/DDBJ databases">
        <title>Whole genome shotgun sequence of Gordonia effusa NBRC 100432.</title>
        <authorList>
            <person name="Yoshida I."/>
            <person name="Takarada H."/>
            <person name="Hosoyama A."/>
            <person name="Tsuchikane K."/>
            <person name="Katsumata H."/>
            <person name="Yamazaki S."/>
            <person name="Fujita N."/>
        </authorList>
    </citation>
    <scope>NUCLEOTIDE SEQUENCE [LARGE SCALE GENOMIC DNA]</scope>
    <source>
        <strain evidence="1 2">NBRC 100432</strain>
    </source>
</reference>
<dbReference type="InterPro" id="IPR023159">
    <property type="entry name" value="SO1590-like_sf"/>
</dbReference>
<organism evidence="1 2">
    <name type="scientific">Gordonia effusa NBRC 100432</name>
    <dbReference type="NCBI Taxonomy" id="1077974"/>
    <lineage>
        <taxon>Bacteria</taxon>
        <taxon>Bacillati</taxon>
        <taxon>Actinomycetota</taxon>
        <taxon>Actinomycetes</taxon>
        <taxon>Mycobacteriales</taxon>
        <taxon>Gordoniaceae</taxon>
        <taxon>Gordonia</taxon>
    </lineage>
</organism>
<dbReference type="EMBL" id="BAEH01000015">
    <property type="protein sequence ID" value="GAB16809.1"/>
    <property type="molecule type" value="Genomic_DNA"/>
</dbReference>
<gene>
    <name evidence="1" type="ORF">GOEFS_015_00060</name>
</gene>
<dbReference type="InterPro" id="IPR021607">
    <property type="entry name" value="DUF3224"/>
</dbReference>
<proteinExistence type="predicted"/>
<protein>
    <recommendedName>
        <fullName evidence="3">DUF3224 domain-containing protein</fullName>
    </recommendedName>
</protein>
<name>H0QVK3_9ACTN</name>
<keyword evidence="2" id="KW-1185">Reference proteome</keyword>
<dbReference type="SUPFAM" id="SSF159238">
    <property type="entry name" value="SO1590-like"/>
    <property type="match status" value="1"/>
</dbReference>
<dbReference type="RefSeq" id="WP_007316147.1">
    <property type="nucleotide sequence ID" value="NZ_BAEH01000015.1"/>
</dbReference>
<dbReference type="Pfam" id="PF11528">
    <property type="entry name" value="DUF3224"/>
    <property type="match status" value="1"/>
</dbReference>
<dbReference type="eggNOG" id="ENOG5033E8J">
    <property type="taxonomic scope" value="Bacteria"/>
</dbReference>
<sequence length="154" mass="16410">MSNPQTTASAQTHFVSGSFSVTGWDETKIYAVDDETVTISGAEYPARGFNRADVTYAYTGDIAGTGQLTYLLGYVKGSDSPTVGFQAFTGSIDGHEGSLVLQHNGFHNEDGVHERLDIVAGLGTGGLSTMTGYAEVDIVGHHESYEITLRYSMS</sequence>